<proteinExistence type="predicted"/>
<name>A0A9Q5HTK9_SANBA</name>
<keyword evidence="2" id="KW-1185">Reference proteome</keyword>
<comment type="caution">
    <text evidence="1">The sequence shown here is derived from an EMBL/GenBank/DDBJ whole genome shotgun (WGS) entry which is preliminary data.</text>
</comment>
<gene>
    <name evidence="1" type="ORF">A7U60_g7261</name>
</gene>
<accession>A0A9Q5HTK9</accession>
<evidence type="ECO:0000313" key="2">
    <source>
        <dbReference type="Proteomes" id="UP000757232"/>
    </source>
</evidence>
<dbReference type="Proteomes" id="UP000757232">
    <property type="component" value="Unassembled WGS sequence"/>
</dbReference>
<organism evidence="1 2">
    <name type="scientific">Sanghuangporus baumii</name>
    <name type="common">Phellinus baumii</name>
    <dbReference type="NCBI Taxonomy" id="108892"/>
    <lineage>
        <taxon>Eukaryota</taxon>
        <taxon>Fungi</taxon>
        <taxon>Dikarya</taxon>
        <taxon>Basidiomycota</taxon>
        <taxon>Agaricomycotina</taxon>
        <taxon>Agaricomycetes</taxon>
        <taxon>Hymenochaetales</taxon>
        <taxon>Hymenochaetaceae</taxon>
        <taxon>Sanghuangporus</taxon>
    </lineage>
</organism>
<protein>
    <submittedName>
        <fullName evidence="1">Uncharacterized protein</fullName>
    </submittedName>
</protein>
<reference evidence="1" key="1">
    <citation type="submission" date="2016-06" db="EMBL/GenBank/DDBJ databases">
        <title>Draft Genome sequence of the fungus Inonotus baumii.</title>
        <authorList>
            <person name="Zhu H."/>
            <person name="Lin W."/>
        </authorList>
    </citation>
    <scope>NUCLEOTIDE SEQUENCE</scope>
    <source>
        <strain evidence="1">821</strain>
    </source>
</reference>
<dbReference type="AlphaFoldDB" id="A0A9Q5HTK9"/>
<dbReference type="OrthoDB" id="5372118at2759"/>
<dbReference type="EMBL" id="LNZH02000208">
    <property type="protein sequence ID" value="OCB85612.1"/>
    <property type="molecule type" value="Genomic_DNA"/>
</dbReference>
<evidence type="ECO:0000313" key="1">
    <source>
        <dbReference type="EMBL" id="OCB85612.1"/>
    </source>
</evidence>
<sequence>MTGIDLLRWSQEGILVKLHTSATDLLLDTYSVLCQRELSATIILSHALEFSQAESERLHAYRRERNGAQIGLSCGRASECRTADRNFWLTVWTTSDPKQESSELQLVLSCLTGHLGDYPVFLWSSDVPDSTGEDKLHSRLRALQVALLDIIHPERVFSVFGRSDLVKGFQRAWVARTGFIEEPESFYEALLTFCTKDTFRSSTQSESTRGTIRKAESTDLPSVSTLCKEFADTSVSL</sequence>